<gene>
    <name evidence="1" type="ORF">MJO28_005354</name>
</gene>
<dbReference type="EMBL" id="CM045869">
    <property type="protein sequence ID" value="KAI7954954.1"/>
    <property type="molecule type" value="Genomic_DNA"/>
</dbReference>
<sequence length="108" mass="11896">MNIMQLTLLVLLAGVGSVISGRLALPQLACCTSYNLDLGRVYIPLDTDPGCRRIISEIPYSCPMGVLPVRARQYETAQGPIAWLQSTLTDFAVVYPIFQNCEAKTKFD</sequence>
<keyword evidence="2" id="KW-1185">Reference proteome</keyword>
<evidence type="ECO:0000313" key="2">
    <source>
        <dbReference type="Proteomes" id="UP001060170"/>
    </source>
</evidence>
<protein>
    <submittedName>
        <fullName evidence="1">Uncharacterized protein</fullName>
    </submittedName>
</protein>
<organism evidence="1 2">
    <name type="scientific">Puccinia striiformis f. sp. tritici</name>
    <dbReference type="NCBI Taxonomy" id="168172"/>
    <lineage>
        <taxon>Eukaryota</taxon>
        <taxon>Fungi</taxon>
        <taxon>Dikarya</taxon>
        <taxon>Basidiomycota</taxon>
        <taxon>Pucciniomycotina</taxon>
        <taxon>Pucciniomycetes</taxon>
        <taxon>Pucciniales</taxon>
        <taxon>Pucciniaceae</taxon>
        <taxon>Puccinia</taxon>
    </lineage>
</organism>
<reference evidence="2" key="2">
    <citation type="journal article" date="2018" name="Mol. Plant Microbe Interact.">
        <title>Genome sequence resources for the wheat stripe rust pathogen (Puccinia striiformis f. sp. tritici) and the barley stripe rust pathogen (Puccinia striiformis f. sp. hordei).</title>
        <authorList>
            <person name="Xia C."/>
            <person name="Wang M."/>
            <person name="Yin C."/>
            <person name="Cornejo O.E."/>
            <person name="Hulbert S.H."/>
            <person name="Chen X."/>
        </authorList>
    </citation>
    <scope>NUCLEOTIDE SEQUENCE [LARGE SCALE GENOMIC DNA]</scope>
    <source>
        <strain evidence="2">93-210</strain>
    </source>
</reference>
<dbReference type="Proteomes" id="UP001060170">
    <property type="component" value="Chromosome 5"/>
</dbReference>
<reference evidence="2" key="1">
    <citation type="journal article" date="2018" name="BMC Genomics">
        <title>Genomic insights into host adaptation between the wheat stripe rust pathogen (Puccinia striiformis f. sp. tritici) and the barley stripe rust pathogen (Puccinia striiformis f. sp. hordei).</title>
        <authorList>
            <person name="Xia C."/>
            <person name="Wang M."/>
            <person name="Yin C."/>
            <person name="Cornejo O.E."/>
            <person name="Hulbert S.H."/>
            <person name="Chen X."/>
        </authorList>
    </citation>
    <scope>NUCLEOTIDE SEQUENCE [LARGE SCALE GENOMIC DNA]</scope>
    <source>
        <strain evidence="2">93-210</strain>
    </source>
</reference>
<reference evidence="1 2" key="3">
    <citation type="journal article" date="2022" name="Microbiol. Spectr.">
        <title>Folding features and dynamics of 3D genome architecture in plant fungal pathogens.</title>
        <authorList>
            <person name="Xia C."/>
        </authorList>
    </citation>
    <scope>NUCLEOTIDE SEQUENCE [LARGE SCALE GENOMIC DNA]</scope>
    <source>
        <strain evidence="1 2">93-210</strain>
    </source>
</reference>
<evidence type="ECO:0000313" key="1">
    <source>
        <dbReference type="EMBL" id="KAI7954954.1"/>
    </source>
</evidence>
<comment type="caution">
    <text evidence="1">The sequence shown here is derived from an EMBL/GenBank/DDBJ whole genome shotgun (WGS) entry which is preliminary data.</text>
</comment>
<name>A0ACC0ELG5_9BASI</name>
<accession>A0ACC0ELG5</accession>
<proteinExistence type="predicted"/>